<dbReference type="STRING" id="92696.A0A4R0R6A2"/>
<keyword evidence="3" id="KW-1185">Reference proteome</keyword>
<feature type="compositionally biased region" description="Polar residues" evidence="1">
    <location>
        <begin position="1023"/>
        <end position="1049"/>
    </location>
</feature>
<feature type="compositionally biased region" description="Polar residues" evidence="1">
    <location>
        <begin position="1098"/>
        <end position="1114"/>
    </location>
</feature>
<feature type="compositionally biased region" description="Polar residues" evidence="1">
    <location>
        <begin position="359"/>
        <end position="374"/>
    </location>
</feature>
<feature type="compositionally biased region" description="Acidic residues" evidence="1">
    <location>
        <begin position="588"/>
        <end position="598"/>
    </location>
</feature>
<protein>
    <submittedName>
        <fullName evidence="2">Uncharacterized protein</fullName>
    </submittedName>
</protein>
<feature type="compositionally biased region" description="Polar residues" evidence="1">
    <location>
        <begin position="127"/>
        <end position="149"/>
    </location>
</feature>
<dbReference type="GO" id="GO:0003677">
    <property type="term" value="F:DNA binding"/>
    <property type="evidence" value="ECO:0007669"/>
    <property type="project" value="InterPro"/>
</dbReference>
<dbReference type="InterPro" id="IPR017956">
    <property type="entry name" value="AT_hook_DNA-bd_motif"/>
</dbReference>
<feature type="compositionally biased region" description="Basic and acidic residues" evidence="1">
    <location>
        <begin position="1222"/>
        <end position="1232"/>
    </location>
</feature>
<name>A0A4R0R6A2_9APHY</name>
<sequence length="1248" mass="131885">MESRKRKREEDVSAALLTFHAPGDKRFDRLLRDPSLDEMKNAIRKKLKVSADSSIHLAQLRDGRKIDLDDEDDFDALWVLASKQKAVEISITVNTAESSGSGNASKQPTNTPSQSTAETPLAKKKSVNFSENLVVRTPTTQGRSPSTSRSHLDQPPPTPILRRSLDTTASVQETPHPEAGSSSTPLQKKRKRAASKDTAESQPEKVTATSTTDVLGAEADAKTKKQKKSKDPKDNVEDDAASKRSAVPLASSSQPSTGKKAIPVPTTAGSTDVDSAAKKKRGKSKATEDSAPVTAIKPSAPSVQDRDASKNATPVATTSTATGTAVKVASASGSSSVPAPKNASSSSTSKPSQPSFASQLVNGIATSLNTSSLSPEPEHDAQAATSTPKPSAESSLQTQQNKIKPGRPFSDTEIQAVFAAYETIRMRNTLKAKHPAMTEEELRSAADTAVASKKSASSTTTTAENAELTSHDDASSPKSQLAAASSQRVGDATVKETRPLPIVPGSAISEVTMEGRDEGSSSESSSESEDDEEEPWVDEGTKKDAGLAKLLQRAGVSSLEEVDMDAVLRGPVNTKKKGSVLAEIPESSGDEDDEDDDKLSEHKDSEDENDKSYRRLSRSLRKDGYSSDDEQEGEETTDLNSKSPLAADDATSASHPEVPSVLSAASAVSTPSSVEQEEVANALQGPSASVAASPDRETPSRGRQKSTSSPVPDESPATTTLEAENDTDTRSAGREGTATHTADPIQTAEDPEVPIGRPSAEEEDPIEPDVDDDDNEPAVPVQVAPKSPASKRMKNRRGEVLADVSEQPVLASKVVKPAASKQVAGKPSQTRSASSSAAADENAQPTPSSVKASSDPPAPTPATPASAEPQKKSRGRPKLTEEQKAANAAAKEKATASGTSAPKAKGRGRPKLSEEEKARRKEERDRIKAEEKEAAKGAEDEDEDEEKRKKAEKKAQQAEKKAQQAEKKAQQAEKKAQQAEKKAQQVKQRAASKPPSRQGKSVNGAPADVEGDEEVEVEIPATPATQQSSGSNAQSQPPSSSKWTALSQESEGRDSEPEADMTMIDELRSSSPDIHLSGRLDLPAPKTPARSKKDALFLQSQSQMTQLVPPSSSPRAGREDAGLGSEDDDEEAGWRKKAKLSKLKDIGSQDLFPPPTPAAASAAKQARPPHPQFPSLTSITSSLKSTPAPTPSQPARSSKPPPPSAFDDDDDESSGSESEAEESSHIPKEKRAGGLKKRKSSLGVWGSR</sequence>
<evidence type="ECO:0000256" key="1">
    <source>
        <dbReference type="SAM" id="MobiDB-lite"/>
    </source>
</evidence>
<feature type="compositionally biased region" description="Basic and acidic residues" evidence="1">
    <location>
        <begin position="599"/>
        <end position="613"/>
    </location>
</feature>
<feature type="compositionally biased region" description="Polar residues" evidence="1">
    <location>
        <begin position="476"/>
        <end position="488"/>
    </location>
</feature>
<feature type="compositionally biased region" description="Basic and acidic residues" evidence="1">
    <location>
        <begin position="946"/>
        <end position="983"/>
    </location>
</feature>
<feature type="compositionally biased region" description="Low complexity" evidence="1">
    <location>
        <begin position="656"/>
        <end position="674"/>
    </location>
</feature>
<feature type="compositionally biased region" description="Low complexity" evidence="1">
    <location>
        <begin position="445"/>
        <end position="468"/>
    </location>
</feature>
<comment type="caution">
    <text evidence="2">The sequence shown here is derived from an EMBL/GenBank/DDBJ whole genome shotgun (WGS) entry which is preliminary data.</text>
</comment>
<accession>A0A4R0R6A2</accession>
<dbReference type="OrthoDB" id="3357439at2759"/>
<feature type="compositionally biased region" description="Polar residues" evidence="1">
    <location>
        <begin position="705"/>
        <end position="722"/>
    </location>
</feature>
<feature type="compositionally biased region" description="Acidic residues" evidence="1">
    <location>
        <begin position="761"/>
        <end position="776"/>
    </location>
</feature>
<feature type="compositionally biased region" description="Polar residues" evidence="1">
    <location>
        <begin position="94"/>
        <end position="118"/>
    </location>
</feature>
<feature type="compositionally biased region" description="Acidic residues" evidence="1">
    <location>
        <begin position="626"/>
        <end position="637"/>
    </location>
</feature>
<feature type="compositionally biased region" description="Low complexity" evidence="1">
    <location>
        <begin position="312"/>
        <end position="358"/>
    </location>
</feature>
<feature type="compositionally biased region" description="Acidic residues" evidence="1">
    <location>
        <begin position="1206"/>
        <end position="1221"/>
    </location>
</feature>
<reference evidence="2 3" key="1">
    <citation type="submission" date="2018-11" db="EMBL/GenBank/DDBJ databases">
        <title>Genome assembly of Steccherinum ochraceum LE-BIN_3174, the white-rot fungus of the Steccherinaceae family (The Residual Polyporoid clade, Polyporales, Basidiomycota).</title>
        <authorList>
            <person name="Fedorova T.V."/>
            <person name="Glazunova O.A."/>
            <person name="Landesman E.O."/>
            <person name="Moiseenko K.V."/>
            <person name="Psurtseva N.V."/>
            <person name="Savinova O.S."/>
            <person name="Shakhova N.V."/>
            <person name="Tyazhelova T.V."/>
            <person name="Vasina D.V."/>
        </authorList>
    </citation>
    <scope>NUCLEOTIDE SEQUENCE [LARGE SCALE GENOMIC DNA]</scope>
    <source>
        <strain evidence="2 3">LE-BIN_3174</strain>
    </source>
</reference>
<organism evidence="2 3">
    <name type="scientific">Steccherinum ochraceum</name>
    <dbReference type="NCBI Taxonomy" id="92696"/>
    <lineage>
        <taxon>Eukaryota</taxon>
        <taxon>Fungi</taxon>
        <taxon>Dikarya</taxon>
        <taxon>Basidiomycota</taxon>
        <taxon>Agaricomycotina</taxon>
        <taxon>Agaricomycetes</taxon>
        <taxon>Polyporales</taxon>
        <taxon>Steccherinaceae</taxon>
        <taxon>Steccherinum</taxon>
    </lineage>
</organism>
<feature type="region of interest" description="Disordered" evidence="1">
    <location>
        <begin position="432"/>
        <end position="1248"/>
    </location>
</feature>
<feature type="compositionally biased region" description="Basic and acidic residues" evidence="1">
    <location>
        <begin position="878"/>
        <end position="894"/>
    </location>
</feature>
<proteinExistence type="predicted"/>
<feature type="compositionally biased region" description="Acidic residues" evidence="1">
    <location>
        <begin position="526"/>
        <end position="537"/>
    </location>
</feature>
<feature type="region of interest" description="Disordered" evidence="1">
    <location>
        <begin position="94"/>
        <end position="411"/>
    </location>
</feature>
<dbReference type="Proteomes" id="UP000292702">
    <property type="component" value="Unassembled WGS sequence"/>
</dbReference>
<gene>
    <name evidence="2" type="ORF">EIP91_006054</name>
</gene>
<feature type="compositionally biased region" description="Basic and acidic residues" evidence="1">
    <location>
        <begin position="194"/>
        <end position="203"/>
    </location>
</feature>
<feature type="compositionally biased region" description="Low complexity" evidence="1">
    <location>
        <begin position="1175"/>
        <end position="1186"/>
    </location>
</feature>
<dbReference type="EMBL" id="RWJN01000326">
    <property type="protein sequence ID" value="TCD63041.1"/>
    <property type="molecule type" value="Genomic_DNA"/>
</dbReference>
<dbReference type="SMART" id="SM00384">
    <property type="entry name" value="AT_hook"/>
    <property type="match status" value="2"/>
</dbReference>
<evidence type="ECO:0000313" key="2">
    <source>
        <dbReference type="EMBL" id="TCD63041.1"/>
    </source>
</evidence>
<feature type="compositionally biased region" description="Polar residues" evidence="1">
    <location>
        <begin position="383"/>
        <end position="402"/>
    </location>
</feature>
<feature type="compositionally biased region" description="Basic and acidic residues" evidence="1">
    <location>
        <begin position="911"/>
        <end position="938"/>
    </location>
</feature>
<dbReference type="AlphaFoldDB" id="A0A4R0R6A2"/>
<evidence type="ECO:0000313" key="3">
    <source>
        <dbReference type="Proteomes" id="UP000292702"/>
    </source>
</evidence>
<feature type="compositionally biased region" description="Basic and acidic residues" evidence="1">
    <location>
        <begin position="219"/>
        <end position="235"/>
    </location>
</feature>